<feature type="short sequence motif" description="'KMSKS' region" evidence="10">
    <location>
        <begin position="299"/>
        <end position="303"/>
    </location>
</feature>
<evidence type="ECO:0000256" key="5">
    <source>
        <dbReference type="ARBA" id="ARBA00022741"/>
    </source>
</evidence>
<dbReference type="SUPFAM" id="SSF52374">
    <property type="entry name" value="Nucleotidylyl transferase"/>
    <property type="match status" value="1"/>
</dbReference>
<comment type="subcellular location">
    <subcellularLocation>
        <location evidence="1 10">Cytoplasm</location>
    </subcellularLocation>
</comment>
<evidence type="ECO:0000256" key="1">
    <source>
        <dbReference type="ARBA" id="ARBA00004496"/>
    </source>
</evidence>
<dbReference type="EC" id="6.1.1.6" evidence="10"/>
<dbReference type="PANTHER" id="PTHR37940:SF1">
    <property type="entry name" value="LYSINE--TRNA LIGASE"/>
    <property type="match status" value="1"/>
</dbReference>
<gene>
    <name evidence="10" type="primary">lysS</name>
</gene>
<evidence type="ECO:0000256" key="7">
    <source>
        <dbReference type="ARBA" id="ARBA00022917"/>
    </source>
</evidence>
<evidence type="ECO:0000313" key="11">
    <source>
        <dbReference type="EMBL" id="ADI19785.1"/>
    </source>
</evidence>
<dbReference type="HAMAP" id="MF_00177">
    <property type="entry name" value="Lys_tRNA_synth_class1"/>
    <property type="match status" value="1"/>
</dbReference>
<dbReference type="InterPro" id="IPR008925">
    <property type="entry name" value="aa_tRNA-synth_I_cd-bd_sf"/>
</dbReference>
<comment type="catalytic activity">
    <reaction evidence="9 10">
        <text>tRNA(Lys) + L-lysine + ATP = L-lysyl-tRNA(Lys) + AMP + diphosphate</text>
        <dbReference type="Rhea" id="RHEA:20792"/>
        <dbReference type="Rhea" id="RHEA-COMP:9696"/>
        <dbReference type="Rhea" id="RHEA-COMP:9697"/>
        <dbReference type="ChEBI" id="CHEBI:30616"/>
        <dbReference type="ChEBI" id="CHEBI:32551"/>
        <dbReference type="ChEBI" id="CHEBI:33019"/>
        <dbReference type="ChEBI" id="CHEBI:78442"/>
        <dbReference type="ChEBI" id="CHEBI:78529"/>
        <dbReference type="ChEBI" id="CHEBI:456215"/>
        <dbReference type="EC" id="6.1.1.6"/>
    </reaction>
</comment>
<dbReference type="EMBL" id="GU474933">
    <property type="protein sequence ID" value="ADI19785.1"/>
    <property type="molecule type" value="Genomic_DNA"/>
</dbReference>
<evidence type="ECO:0000256" key="8">
    <source>
        <dbReference type="ARBA" id="ARBA00023146"/>
    </source>
</evidence>
<dbReference type="InterPro" id="IPR001412">
    <property type="entry name" value="aa-tRNA-synth_I_CS"/>
</dbReference>
<evidence type="ECO:0000256" key="10">
    <source>
        <dbReference type="HAMAP-Rule" id="MF_00177"/>
    </source>
</evidence>
<dbReference type="GO" id="GO:0005524">
    <property type="term" value="F:ATP binding"/>
    <property type="evidence" value="ECO:0007669"/>
    <property type="project" value="UniProtKB-UniRule"/>
</dbReference>
<evidence type="ECO:0000256" key="9">
    <source>
        <dbReference type="ARBA" id="ARBA00048573"/>
    </source>
</evidence>
<comment type="similarity">
    <text evidence="2 10">Belongs to the class-I aminoacyl-tRNA synthetase family.</text>
</comment>
<dbReference type="GO" id="GO:0006430">
    <property type="term" value="P:lysyl-tRNA aminoacylation"/>
    <property type="evidence" value="ECO:0007669"/>
    <property type="project" value="UniProtKB-UniRule"/>
</dbReference>
<accession>E0XZE4</accession>
<evidence type="ECO:0000256" key="3">
    <source>
        <dbReference type="ARBA" id="ARBA00022490"/>
    </source>
</evidence>
<dbReference type="SUPFAM" id="SSF48163">
    <property type="entry name" value="An anticodon-binding domain of class I aminoacyl-tRNA synthetases"/>
    <property type="match status" value="1"/>
</dbReference>
<name>E0XZE4_9PROT</name>
<dbReference type="NCBIfam" id="NF001968">
    <property type="entry name" value="PRK00750.1-2"/>
    <property type="match status" value="1"/>
</dbReference>
<evidence type="ECO:0000256" key="2">
    <source>
        <dbReference type="ARBA" id="ARBA00005594"/>
    </source>
</evidence>
<dbReference type="GO" id="GO:0000049">
    <property type="term" value="F:tRNA binding"/>
    <property type="evidence" value="ECO:0007669"/>
    <property type="project" value="InterPro"/>
</dbReference>
<dbReference type="GO" id="GO:0005737">
    <property type="term" value="C:cytoplasm"/>
    <property type="evidence" value="ECO:0007669"/>
    <property type="project" value="UniProtKB-SubCell"/>
</dbReference>
<dbReference type="InterPro" id="IPR014729">
    <property type="entry name" value="Rossmann-like_a/b/a_fold"/>
</dbReference>
<evidence type="ECO:0000256" key="4">
    <source>
        <dbReference type="ARBA" id="ARBA00022598"/>
    </source>
</evidence>
<proteinExistence type="inferred from homology"/>
<dbReference type="Pfam" id="PF01921">
    <property type="entry name" value="tRNA-synt_1f"/>
    <property type="match status" value="1"/>
</dbReference>
<feature type="binding site" evidence="10">
    <location>
        <position position="302"/>
    </location>
    <ligand>
        <name>ATP</name>
        <dbReference type="ChEBI" id="CHEBI:30616"/>
    </ligand>
</feature>
<evidence type="ECO:0000256" key="6">
    <source>
        <dbReference type="ARBA" id="ARBA00022840"/>
    </source>
</evidence>
<feature type="short sequence motif" description="'HIGH' region" evidence="10">
    <location>
        <begin position="52"/>
        <end position="60"/>
    </location>
</feature>
<dbReference type="InterPro" id="IPR002904">
    <property type="entry name" value="Lys-tRNA-ligase"/>
</dbReference>
<dbReference type="Gene3D" id="3.40.50.620">
    <property type="entry name" value="HUPs"/>
    <property type="match status" value="2"/>
</dbReference>
<organism evidence="11">
    <name type="scientific">uncultured alpha proteobacterium EB000_37G09</name>
    <dbReference type="NCBI Taxonomy" id="710792"/>
    <lineage>
        <taxon>Bacteria</taxon>
        <taxon>Pseudomonadati</taxon>
        <taxon>Pseudomonadota</taxon>
        <taxon>Alphaproteobacteria</taxon>
        <taxon>environmental samples</taxon>
    </lineage>
</organism>
<keyword evidence="7 10" id="KW-0648">Protein biosynthesis</keyword>
<reference evidence="11" key="1">
    <citation type="journal article" date="2011" name="Environ. Microbiol.">
        <title>Time-series analyses of Monterey Bay coastal microbial picoplankton using a 'genome proxy' microarray.</title>
        <authorList>
            <person name="Rich V.I."/>
            <person name="Pham V.D."/>
            <person name="Eppley J."/>
            <person name="Shi Y."/>
            <person name="DeLong E.F."/>
        </authorList>
    </citation>
    <scope>NUCLEOTIDE SEQUENCE</scope>
</reference>
<protein>
    <recommendedName>
        <fullName evidence="10">Lysine--tRNA ligase</fullName>
        <ecNumber evidence="10">6.1.1.6</ecNumber>
    </recommendedName>
    <alternativeName>
        <fullName evidence="10">Lysyl-tRNA synthetase</fullName>
        <shortName evidence="10">LysRS</shortName>
    </alternativeName>
</protein>
<dbReference type="Gene3D" id="1.10.10.350">
    <property type="match status" value="1"/>
</dbReference>
<dbReference type="GO" id="GO:0004824">
    <property type="term" value="F:lysine-tRNA ligase activity"/>
    <property type="evidence" value="ECO:0007669"/>
    <property type="project" value="UniProtKB-UniRule"/>
</dbReference>
<keyword evidence="8 10" id="KW-0030">Aminoacyl-tRNA synthetase</keyword>
<dbReference type="InterPro" id="IPR020751">
    <property type="entry name" value="aa-tRNA-synth_I_codon-bd_sub2"/>
</dbReference>
<keyword evidence="6 10" id="KW-0067">ATP-binding</keyword>
<sequence>MSDKVGSLPVSARALEAKAWPFAEARALVSRLEKMKDDTPDRPVLFETGYGPSGLPHIGTFGEVVRTSMVRQAFETLTGRTTRLICFSDDMDGLRKVPDNIPDADLLQPYLNMPLTQVPDPFGTHDSFGAHNNARLQSFLDSFGFSYEFISATQMYKSGAFDTALLHMLSHYDAVIDVILPTLGAERRETYSPFLPVCPRTGMVLQAKVLSHDTAAGTITYQDPEISEAVTVPVTGGACKLQWKADWAMRWFALGVDYEMSGKDLIDSVTLSSKIVRVLRGTPPAGFSYELFLDQNGEKISKSKGNGLSVEDWLRYGSPESLALFMYSQPKRAKRLYFDSIPKTVDEYFAHAGKLAEMDEAQQLENPAWHIRISDDPSASDIPVSFSLLLNLAAVCSAETTDVIWGYLSEYAPGASPQTHPHLDKLAGYAVTFYQDKVRPHKCYRMATVDEKQHITALKTALEALDDAADGDEIQSAVYRTGKDAEYENLRDWFGCLYETMLGQSQGPRMGGFFKLYGRVNALQLCDDVLQDKLVSATDGQ</sequence>
<dbReference type="PROSITE" id="PS00178">
    <property type="entry name" value="AA_TRNA_LIGASE_I"/>
    <property type="match status" value="1"/>
</dbReference>
<keyword evidence="5 10" id="KW-0547">Nucleotide-binding</keyword>
<dbReference type="NCBIfam" id="TIGR00467">
    <property type="entry name" value="lysS_arch"/>
    <property type="match status" value="1"/>
</dbReference>
<keyword evidence="3 10" id="KW-0963">Cytoplasm</keyword>
<dbReference type="AlphaFoldDB" id="E0XZE4"/>
<keyword evidence="4 10" id="KW-0436">Ligase</keyword>
<dbReference type="PANTHER" id="PTHR37940">
    <property type="entry name" value="LYSINE--TRNA LIGASE"/>
    <property type="match status" value="1"/>
</dbReference>